<gene>
    <name evidence="2" type="ORF">FEJ81_01900</name>
</gene>
<feature type="region of interest" description="Disordered" evidence="1">
    <location>
        <begin position="28"/>
        <end position="100"/>
    </location>
</feature>
<sequence length="100" mass="11059">MSVVFAILLVVSLVIPLVLWLAINQETSNPTVVDREEAERIAKAQGGRDPSRSGPDSPSRGTDGDPTAADPDDGHRPDEREDRTTGFDWDERDEWGTRRS</sequence>
<dbReference type="RefSeq" id="WP_138243674.1">
    <property type="nucleotide sequence ID" value="NZ_CP040330.1"/>
</dbReference>
<dbReference type="EMBL" id="CP040330">
    <property type="protein sequence ID" value="QCS41160.1"/>
    <property type="molecule type" value="Genomic_DNA"/>
</dbReference>
<dbReference type="Pfam" id="PF26467">
    <property type="entry name" value="DUF8143"/>
    <property type="match status" value="1"/>
</dbReference>
<feature type="compositionally biased region" description="Basic and acidic residues" evidence="1">
    <location>
        <begin position="72"/>
        <end position="85"/>
    </location>
</feature>
<proteinExistence type="predicted"/>
<feature type="compositionally biased region" description="Basic and acidic residues" evidence="1">
    <location>
        <begin position="33"/>
        <end position="42"/>
    </location>
</feature>
<reference evidence="3" key="1">
    <citation type="submission" date="2019-05" db="EMBL/GenBank/DDBJ databases">
        <title>Genome sequence and methylation pattern of the halophilic Archaeon Natrinema versiforme BOL5-4.</title>
        <authorList>
            <person name="DasSarma P."/>
            <person name="Anton B.P."/>
            <person name="DasSarma S.L."/>
            <person name="Martinez F.L."/>
            <person name="Guzman D."/>
            <person name="Roberts R.J."/>
            <person name="DasSarma S."/>
        </authorList>
    </citation>
    <scope>NUCLEOTIDE SEQUENCE [LARGE SCALE GENOMIC DNA]</scope>
    <source>
        <strain evidence="3">BOL5-4</strain>
    </source>
</reference>
<evidence type="ECO:0000313" key="2">
    <source>
        <dbReference type="EMBL" id="QCS41160.1"/>
    </source>
</evidence>
<name>A0A4V1FY09_9EURY</name>
<accession>A0A4V1FY09</accession>
<protein>
    <submittedName>
        <fullName evidence="2">Uncharacterized protein</fullName>
    </submittedName>
</protein>
<dbReference type="KEGG" id="nvr:FEJ81_01900"/>
<dbReference type="AlphaFoldDB" id="A0A4V1FY09"/>
<evidence type="ECO:0000256" key="1">
    <source>
        <dbReference type="SAM" id="MobiDB-lite"/>
    </source>
</evidence>
<organism evidence="2 3">
    <name type="scientific">Natrinema versiforme</name>
    <dbReference type="NCBI Taxonomy" id="88724"/>
    <lineage>
        <taxon>Archaea</taxon>
        <taxon>Methanobacteriati</taxon>
        <taxon>Methanobacteriota</taxon>
        <taxon>Stenosarchaea group</taxon>
        <taxon>Halobacteria</taxon>
        <taxon>Halobacteriales</taxon>
        <taxon>Natrialbaceae</taxon>
        <taxon>Natrinema</taxon>
    </lineage>
</organism>
<dbReference type="Proteomes" id="UP000302218">
    <property type="component" value="Chromosome"/>
</dbReference>
<evidence type="ECO:0000313" key="3">
    <source>
        <dbReference type="Proteomes" id="UP000302218"/>
    </source>
</evidence>
<dbReference type="GeneID" id="40263985"/>
<feature type="compositionally biased region" description="Low complexity" evidence="1">
    <location>
        <begin position="52"/>
        <end position="69"/>
    </location>
</feature>
<dbReference type="InterPro" id="IPR058456">
    <property type="entry name" value="DUF8143"/>
</dbReference>